<dbReference type="GO" id="GO:0000455">
    <property type="term" value="P:enzyme-directed rRNA pseudouridine synthesis"/>
    <property type="evidence" value="ECO:0007669"/>
    <property type="project" value="TreeGrafter"/>
</dbReference>
<organism evidence="3 4">
    <name type="scientific">Candidatus Giovannonibacteria bacterium RIFCSPHIGHO2_02_FULL_46_20</name>
    <dbReference type="NCBI Taxonomy" id="1798338"/>
    <lineage>
        <taxon>Bacteria</taxon>
        <taxon>Candidatus Giovannoniibacteriota</taxon>
    </lineage>
</organism>
<evidence type="ECO:0000256" key="1">
    <source>
        <dbReference type="ARBA" id="ARBA00010876"/>
    </source>
</evidence>
<feature type="domain" description="Pseudouridine synthase RsuA/RluA-like" evidence="2">
    <location>
        <begin position="8"/>
        <end position="135"/>
    </location>
</feature>
<evidence type="ECO:0000259" key="2">
    <source>
        <dbReference type="Pfam" id="PF00849"/>
    </source>
</evidence>
<name>A0A1F5WDK3_9BACT</name>
<comment type="similarity">
    <text evidence="1">Belongs to the pseudouridine synthase RluA family.</text>
</comment>
<dbReference type="Proteomes" id="UP000178406">
    <property type="component" value="Unassembled WGS sequence"/>
</dbReference>
<evidence type="ECO:0000313" key="3">
    <source>
        <dbReference type="EMBL" id="OGF73695.1"/>
    </source>
</evidence>
<gene>
    <name evidence="3" type="ORF">A3J56_01910</name>
</gene>
<dbReference type="PANTHER" id="PTHR21600:SF87">
    <property type="entry name" value="RNA PSEUDOURIDYLATE SYNTHASE DOMAIN-CONTAINING PROTEIN 1"/>
    <property type="match status" value="1"/>
</dbReference>
<comment type="caution">
    <text evidence="3">The sequence shown here is derived from an EMBL/GenBank/DDBJ whole genome shotgun (WGS) entry which is preliminary data.</text>
</comment>
<dbReference type="Pfam" id="PF00849">
    <property type="entry name" value="PseudoU_synth_2"/>
    <property type="match status" value="1"/>
</dbReference>
<dbReference type="GO" id="GO:0003723">
    <property type="term" value="F:RNA binding"/>
    <property type="evidence" value="ECO:0007669"/>
    <property type="project" value="InterPro"/>
</dbReference>
<protein>
    <recommendedName>
        <fullName evidence="2">Pseudouridine synthase RsuA/RluA-like domain-containing protein</fullName>
    </recommendedName>
</protein>
<dbReference type="InterPro" id="IPR020103">
    <property type="entry name" value="PsdUridine_synth_cat_dom_sf"/>
</dbReference>
<dbReference type="InterPro" id="IPR006145">
    <property type="entry name" value="PsdUridine_synth_RsuA/RluA"/>
</dbReference>
<dbReference type="EMBL" id="MFHQ01000037">
    <property type="protein sequence ID" value="OGF73695.1"/>
    <property type="molecule type" value="Genomic_DNA"/>
</dbReference>
<dbReference type="CDD" id="cd02869">
    <property type="entry name" value="PseudoU_synth_RluA_like"/>
    <property type="match status" value="1"/>
</dbReference>
<sequence>MFSQDGILALNKPPGMCSQGPKTSSVPELWELLRMYHPSGHIAHRIDCFTSGINLMGASRLQLRYLQGNWHQITKKVYLAIVKNPKWDERVVSTPISGKSAITSFQVLERYDSVALIQCELVQNGRTHQIRRHLKSIGSPIVGDRKYHGPTTDAREGQLLHAWRMQVRLPESGKPGSWVTIQAPIHEDFKRYHFDWSRWDAEASVTSDRWPVPLNWRDH</sequence>
<dbReference type="STRING" id="1798338.A3J56_01910"/>
<accession>A0A1F5WDK3</accession>
<dbReference type="InterPro" id="IPR050188">
    <property type="entry name" value="RluA_PseudoU_synthase"/>
</dbReference>
<evidence type="ECO:0000313" key="4">
    <source>
        <dbReference type="Proteomes" id="UP000178406"/>
    </source>
</evidence>
<dbReference type="GO" id="GO:0140098">
    <property type="term" value="F:catalytic activity, acting on RNA"/>
    <property type="evidence" value="ECO:0007669"/>
    <property type="project" value="UniProtKB-ARBA"/>
</dbReference>
<dbReference type="SUPFAM" id="SSF55120">
    <property type="entry name" value="Pseudouridine synthase"/>
    <property type="match status" value="1"/>
</dbReference>
<proteinExistence type="inferred from homology"/>
<reference evidence="3 4" key="1">
    <citation type="journal article" date="2016" name="Nat. Commun.">
        <title>Thousands of microbial genomes shed light on interconnected biogeochemical processes in an aquifer system.</title>
        <authorList>
            <person name="Anantharaman K."/>
            <person name="Brown C.T."/>
            <person name="Hug L.A."/>
            <person name="Sharon I."/>
            <person name="Castelle C.J."/>
            <person name="Probst A.J."/>
            <person name="Thomas B.C."/>
            <person name="Singh A."/>
            <person name="Wilkins M.J."/>
            <person name="Karaoz U."/>
            <person name="Brodie E.L."/>
            <person name="Williams K.H."/>
            <person name="Hubbard S.S."/>
            <person name="Banfield J.F."/>
        </authorList>
    </citation>
    <scope>NUCLEOTIDE SEQUENCE [LARGE SCALE GENOMIC DNA]</scope>
</reference>
<dbReference type="Gene3D" id="3.30.2350.10">
    <property type="entry name" value="Pseudouridine synthase"/>
    <property type="match status" value="1"/>
</dbReference>
<dbReference type="PANTHER" id="PTHR21600">
    <property type="entry name" value="MITOCHONDRIAL RNA PSEUDOURIDINE SYNTHASE"/>
    <property type="match status" value="1"/>
</dbReference>
<dbReference type="AlphaFoldDB" id="A0A1F5WDK3"/>
<dbReference type="GO" id="GO:0009982">
    <property type="term" value="F:pseudouridine synthase activity"/>
    <property type="evidence" value="ECO:0007669"/>
    <property type="project" value="InterPro"/>
</dbReference>